<dbReference type="KEGG" id="nyu:D7D52_34980"/>
<evidence type="ECO:0000313" key="2">
    <source>
        <dbReference type="EMBL" id="AYF78177.1"/>
    </source>
</evidence>
<accession>A0A386ZKN9</accession>
<dbReference type="Proteomes" id="UP000267164">
    <property type="component" value="Chromosome"/>
</dbReference>
<dbReference type="Pfam" id="PF12671">
    <property type="entry name" value="Amidase_6"/>
    <property type="match status" value="1"/>
</dbReference>
<dbReference type="AlphaFoldDB" id="A0A386ZKN9"/>
<gene>
    <name evidence="2" type="ORF">D7D52_34980</name>
</gene>
<protein>
    <recommendedName>
        <fullName evidence="1">Putative amidase domain-containing protein</fullName>
    </recommendedName>
</protein>
<feature type="domain" description="Putative amidase" evidence="1">
    <location>
        <begin position="2"/>
        <end position="62"/>
    </location>
</feature>
<sequence>MKPGDIVQYELSSGAHAGEINHSAIYVGQKEVTMPNGQTVLADVVDYHTHDNLQVPWSLQLGSPESFPLKYHMIQLNYPGD</sequence>
<proteinExistence type="predicted"/>
<dbReference type="OrthoDB" id="4509678at2"/>
<organism evidence="2 3">
    <name type="scientific">Nocardia yunnanensis</name>
    <dbReference type="NCBI Taxonomy" id="2382165"/>
    <lineage>
        <taxon>Bacteria</taxon>
        <taxon>Bacillati</taxon>
        <taxon>Actinomycetota</taxon>
        <taxon>Actinomycetes</taxon>
        <taxon>Mycobacteriales</taxon>
        <taxon>Nocardiaceae</taxon>
        <taxon>Nocardia</taxon>
    </lineage>
</organism>
<keyword evidence="3" id="KW-1185">Reference proteome</keyword>
<reference evidence="2 3" key="1">
    <citation type="submission" date="2018-09" db="EMBL/GenBank/DDBJ databases">
        <title>Nocardia yunnanensis sp. nov., an actinomycete isolated from a soil sample.</title>
        <authorList>
            <person name="Zhang J."/>
        </authorList>
    </citation>
    <scope>NUCLEOTIDE SEQUENCE [LARGE SCALE GENOMIC DNA]</scope>
    <source>
        <strain evidence="2 3">CFHS0054</strain>
    </source>
</reference>
<dbReference type="InterPro" id="IPR024301">
    <property type="entry name" value="Amidase_6"/>
</dbReference>
<evidence type="ECO:0000259" key="1">
    <source>
        <dbReference type="Pfam" id="PF12671"/>
    </source>
</evidence>
<dbReference type="EMBL" id="CP032568">
    <property type="protein sequence ID" value="AYF78177.1"/>
    <property type="molecule type" value="Genomic_DNA"/>
</dbReference>
<name>A0A386ZKN9_9NOCA</name>
<evidence type="ECO:0000313" key="3">
    <source>
        <dbReference type="Proteomes" id="UP000267164"/>
    </source>
</evidence>